<reference evidence="11 12" key="1">
    <citation type="journal article" date="2011" name="ISME J.">
        <title>Community ecology of hot spring cyanobacterial mats: predominant populations and their functional potential.</title>
        <authorList>
            <person name="Klatt C.G."/>
            <person name="Wood J.M."/>
            <person name="Rusch D.B."/>
            <person name="Bateson M.M."/>
            <person name="Hamamura N."/>
            <person name="Heidelberg J.F."/>
            <person name="Grossman A.R."/>
            <person name="Bhaya D."/>
            <person name="Cohan F.M."/>
            <person name="Kuhl M."/>
            <person name="Bryant D.A."/>
            <person name="Ward D.M."/>
        </authorList>
    </citation>
    <scope>NUCLEOTIDE SEQUENCE [LARGE SCALE GENOMIC DNA]</scope>
    <source>
        <strain evidence="11">OS</strain>
    </source>
</reference>
<dbReference type="GO" id="GO:0008654">
    <property type="term" value="P:phospholipid biosynthetic process"/>
    <property type="evidence" value="ECO:0007669"/>
    <property type="project" value="UniProtKB-KW"/>
</dbReference>
<organism evidence="11 12">
    <name type="scientific">Candidatus Thermochlorobacter aerophilus</name>
    <dbReference type="NCBI Taxonomy" id="1868324"/>
    <lineage>
        <taxon>Bacteria</taxon>
        <taxon>Pseudomonadati</taxon>
        <taxon>Chlorobiota</taxon>
        <taxon>Chlorobiia</taxon>
        <taxon>Chlorobiales</taxon>
        <taxon>Candidatus Thermochlorobacteriaceae</taxon>
        <taxon>Candidatus Thermochlorobacter</taxon>
    </lineage>
</organism>
<comment type="caution">
    <text evidence="11">The sequence shown here is derived from an EMBL/GenBank/DDBJ whole genome shotgun (WGS) entry which is preliminary data.</text>
</comment>
<evidence type="ECO:0000256" key="9">
    <source>
        <dbReference type="ARBA" id="ARBA00047288"/>
    </source>
</evidence>
<dbReference type="PANTHER" id="PTHR21235">
    <property type="entry name" value="IMIDAZOLE GLYCEROL PHOSPHATE SYNTHASE SUBUNIT HISF/H IGP SYNTHASE SUBUNIT HISF/H"/>
    <property type="match status" value="1"/>
</dbReference>
<dbReference type="PANTHER" id="PTHR21235:SF22">
    <property type="entry name" value="GERANYLGERANYLGLYCERYL PHOSPHATE SYNTHASE"/>
    <property type="match status" value="1"/>
</dbReference>
<protein>
    <recommendedName>
        <fullName evidence="1 10">Phosphoglycerol geranylgeranyltransferase</fullName>
        <ecNumber evidence="1 10">2.5.1.41</ecNumber>
    </recommendedName>
</protein>
<accession>A0A395LX30</accession>
<dbReference type="NCBIfam" id="TIGR01769">
    <property type="entry name" value="GGGP"/>
    <property type="match status" value="1"/>
</dbReference>
<keyword evidence="2" id="KW-0444">Lipid biosynthesis</keyword>
<dbReference type="GO" id="GO:0000287">
    <property type="term" value="F:magnesium ion binding"/>
    <property type="evidence" value="ECO:0007669"/>
    <property type="project" value="InterPro"/>
</dbReference>
<sequence>MSISQKTFERLLHAKERKGAGFLLLIDPDKYSDKDVTRLACDAEDCGADAILIGGSVMVTYRLDEYIRSIKAAVSLPVIIFPGSVMQISKEADAILYLSLISGRNPEYLIGNHVVAAPVLYHLGLEPISTAYMFIESGTSTAASFISQSIPIPRHKPEIAVAHALAAEYIGMKVVYLEAGSGALHPVPEEMIQAVSQTVSIPVIVGGGIRSPLVAREKVEAGASFVVVGNAFEQRRDKSYLREMIDAVHVKLAKEV</sequence>
<evidence type="ECO:0000256" key="7">
    <source>
        <dbReference type="ARBA" id="ARBA00023209"/>
    </source>
</evidence>
<dbReference type="HAMAP" id="MF_00112">
    <property type="entry name" value="GGGP_HepGP_synthase"/>
    <property type="match status" value="1"/>
</dbReference>
<name>A0A395LX30_9BACT</name>
<dbReference type="AlphaFoldDB" id="A0A395LX30"/>
<gene>
    <name evidence="11" type="ORF">D0433_12395</name>
</gene>
<evidence type="ECO:0000256" key="4">
    <source>
        <dbReference type="ARBA" id="ARBA00022723"/>
    </source>
</evidence>
<evidence type="ECO:0000256" key="3">
    <source>
        <dbReference type="ARBA" id="ARBA00022679"/>
    </source>
</evidence>
<dbReference type="GO" id="GO:0047294">
    <property type="term" value="F:phosphoglycerol geranylgeranyltransferase activity"/>
    <property type="evidence" value="ECO:0007669"/>
    <property type="project" value="UniProtKB-UniRule"/>
</dbReference>
<dbReference type="SUPFAM" id="SSF51395">
    <property type="entry name" value="FMN-linked oxidoreductases"/>
    <property type="match status" value="1"/>
</dbReference>
<evidence type="ECO:0000256" key="1">
    <source>
        <dbReference type="ARBA" id="ARBA00012676"/>
    </source>
</evidence>
<evidence type="ECO:0000256" key="5">
    <source>
        <dbReference type="ARBA" id="ARBA00022842"/>
    </source>
</evidence>
<comment type="catalytic activity">
    <reaction evidence="9">
        <text>sn-glycerol 1-phosphate + (2E,6E,10E)-geranylgeranyl diphosphate = sn-3-O-(geranylgeranyl)glycerol 1-phosphate + diphosphate</text>
        <dbReference type="Rhea" id="RHEA:23404"/>
        <dbReference type="ChEBI" id="CHEBI:33019"/>
        <dbReference type="ChEBI" id="CHEBI:57677"/>
        <dbReference type="ChEBI" id="CHEBI:57685"/>
        <dbReference type="ChEBI" id="CHEBI:58756"/>
        <dbReference type="EC" id="2.5.1.41"/>
    </reaction>
</comment>
<evidence type="ECO:0000256" key="6">
    <source>
        <dbReference type="ARBA" id="ARBA00023098"/>
    </source>
</evidence>
<dbReference type="InterPro" id="IPR050064">
    <property type="entry name" value="IGPS_HisA/HisF"/>
</dbReference>
<evidence type="ECO:0000313" key="12">
    <source>
        <dbReference type="Proteomes" id="UP000266389"/>
    </source>
</evidence>
<dbReference type="InterPro" id="IPR010946">
    <property type="entry name" value="GGGP_synth"/>
</dbReference>
<dbReference type="EMBL" id="PHFL01000069">
    <property type="protein sequence ID" value="RFM23166.1"/>
    <property type="molecule type" value="Genomic_DNA"/>
</dbReference>
<evidence type="ECO:0000256" key="2">
    <source>
        <dbReference type="ARBA" id="ARBA00022516"/>
    </source>
</evidence>
<evidence type="ECO:0000256" key="8">
    <source>
        <dbReference type="ARBA" id="ARBA00023264"/>
    </source>
</evidence>
<dbReference type="CDD" id="cd02812">
    <property type="entry name" value="PcrB_like"/>
    <property type="match status" value="1"/>
</dbReference>
<dbReference type="EC" id="2.5.1.41" evidence="1 10"/>
<keyword evidence="7" id="KW-0594">Phospholipid biosynthesis</keyword>
<dbReference type="Pfam" id="PF01884">
    <property type="entry name" value="PcrB"/>
    <property type="match status" value="1"/>
</dbReference>
<keyword evidence="4" id="KW-0479">Metal-binding</keyword>
<dbReference type="GO" id="GO:0006650">
    <property type="term" value="P:glycerophospholipid metabolic process"/>
    <property type="evidence" value="ECO:0007669"/>
    <property type="project" value="InterPro"/>
</dbReference>
<dbReference type="GO" id="GO:0005737">
    <property type="term" value="C:cytoplasm"/>
    <property type="evidence" value="ECO:0007669"/>
    <property type="project" value="InterPro"/>
</dbReference>
<evidence type="ECO:0000256" key="10">
    <source>
        <dbReference type="NCBIfam" id="TIGR01769"/>
    </source>
</evidence>
<dbReference type="InterPro" id="IPR008205">
    <property type="entry name" value="GGGP_HepGP_synthase"/>
</dbReference>
<dbReference type="Gene3D" id="3.20.20.390">
    <property type="entry name" value="FMN-linked oxidoreductases"/>
    <property type="match status" value="1"/>
</dbReference>
<keyword evidence="5" id="KW-0460">Magnesium</keyword>
<dbReference type="GO" id="GO:0000107">
    <property type="term" value="F:imidazoleglycerol-phosphate synthase activity"/>
    <property type="evidence" value="ECO:0007669"/>
    <property type="project" value="TreeGrafter"/>
</dbReference>
<proteinExistence type="inferred from homology"/>
<dbReference type="Proteomes" id="UP000266389">
    <property type="component" value="Unassembled WGS sequence"/>
</dbReference>
<dbReference type="NCBIfam" id="TIGR01768">
    <property type="entry name" value="GGGP-family"/>
    <property type="match status" value="1"/>
</dbReference>
<keyword evidence="6" id="KW-0443">Lipid metabolism</keyword>
<keyword evidence="8" id="KW-1208">Phospholipid metabolism</keyword>
<dbReference type="NCBIfam" id="NF003198">
    <property type="entry name" value="PRK04169.1-2"/>
    <property type="match status" value="1"/>
</dbReference>
<keyword evidence="3" id="KW-0808">Transferase</keyword>
<evidence type="ECO:0000313" key="11">
    <source>
        <dbReference type="EMBL" id="RFM23166.1"/>
    </source>
</evidence>
<dbReference type="InterPro" id="IPR038597">
    <property type="entry name" value="GGGP/HepGP_synthase_sf"/>
</dbReference>